<feature type="domain" description="Tim44-like" evidence="11">
    <location>
        <begin position="145"/>
        <end position="286"/>
    </location>
</feature>
<evidence type="ECO:0000256" key="3">
    <source>
        <dbReference type="ARBA" id="ARBA00022946"/>
    </source>
</evidence>
<accession>B9RF13</accession>
<reference evidence="13" key="1">
    <citation type="journal article" date="2010" name="Nat. Biotechnol.">
        <title>Draft genome sequence of the oilseed species Ricinus communis.</title>
        <authorList>
            <person name="Chan A.P."/>
            <person name="Crabtree J."/>
            <person name="Zhao Q."/>
            <person name="Lorenzi H."/>
            <person name="Orvis J."/>
            <person name="Puiu D."/>
            <person name="Melake-Berhan A."/>
            <person name="Jones K.M."/>
            <person name="Redman J."/>
            <person name="Chen G."/>
            <person name="Cahoon E.B."/>
            <person name="Gedil M."/>
            <person name="Stanke M."/>
            <person name="Haas B.J."/>
            <person name="Wortman J.R."/>
            <person name="Fraser-Liggett C.M."/>
            <person name="Ravel J."/>
            <person name="Rabinowicz P.D."/>
        </authorList>
    </citation>
    <scope>NUCLEOTIDE SEQUENCE [LARGE SCALE GENOMIC DNA]</scope>
    <source>
        <strain evidence="13">cv. Hale</strain>
    </source>
</reference>
<dbReference type="PANTHER" id="PTHR28554">
    <property type="entry name" value="39S RIBOSOMAL PROTEIN L45, MITOCHONDRIAL"/>
    <property type="match status" value="1"/>
</dbReference>
<dbReference type="GO" id="GO:1990904">
    <property type="term" value="C:ribonucleoprotein complex"/>
    <property type="evidence" value="ECO:0007669"/>
    <property type="project" value="UniProtKB-KW"/>
</dbReference>
<dbReference type="SUPFAM" id="SSF54427">
    <property type="entry name" value="NTF2-like"/>
    <property type="match status" value="1"/>
</dbReference>
<feature type="repeat" description="PPR" evidence="10">
    <location>
        <begin position="464"/>
        <end position="498"/>
    </location>
</feature>
<feature type="repeat" description="PPR" evidence="10">
    <location>
        <begin position="499"/>
        <end position="533"/>
    </location>
</feature>
<dbReference type="InterPro" id="IPR051975">
    <property type="entry name" value="mtLSU_mL45"/>
</dbReference>
<feature type="repeat" description="PPR" evidence="10">
    <location>
        <begin position="569"/>
        <end position="603"/>
    </location>
</feature>
<dbReference type="SMART" id="SM00978">
    <property type="entry name" value="Tim44"/>
    <property type="match status" value="1"/>
</dbReference>
<dbReference type="Gene3D" id="3.10.450.240">
    <property type="match status" value="1"/>
</dbReference>
<dbReference type="STRING" id="3988.B9RF13"/>
<protein>
    <recommendedName>
        <fullName evidence="8">Large ribosomal subunit protein mL45</fullName>
    </recommendedName>
    <alternativeName>
        <fullName evidence="9">39S ribosomal protein L45, mitochondrial</fullName>
    </alternativeName>
</protein>
<dbReference type="eggNOG" id="KOG4197">
    <property type="taxonomic scope" value="Eukaryota"/>
</dbReference>
<evidence type="ECO:0000256" key="9">
    <source>
        <dbReference type="ARBA" id="ARBA00043031"/>
    </source>
</evidence>
<dbReference type="Pfam" id="PF01535">
    <property type="entry name" value="PPR"/>
    <property type="match status" value="2"/>
</dbReference>
<evidence type="ECO:0000256" key="2">
    <source>
        <dbReference type="ARBA" id="ARBA00022737"/>
    </source>
</evidence>
<evidence type="ECO:0000256" key="4">
    <source>
        <dbReference type="ARBA" id="ARBA00022980"/>
    </source>
</evidence>
<dbReference type="InterPro" id="IPR011990">
    <property type="entry name" value="TPR-like_helical_dom_sf"/>
</dbReference>
<evidence type="ECO:0000256" key="6">
    <source>
        <dbReference type="ARBA" id="ARBA00023274"/>
    </source>
</evidence>
<dbReference type="EMBL" id="EQ973777">
    <property type="protein sequence ID" value="EEF49784.1"/>
    <property type="molecule type" value="Genomic_DNA"/>
</dbReference>
<dbReference type="PROSITE" id="PS51375">
    <property type="entry name" value="PPR"/>
    <property type="match status" value="4"/>
</dbReference>
<evidence type="ECO:0000313" key="12">
    <source>
        <dbReference type="EMBL" id="EEF49784.1"/>
    </source>
</evidence>
<feature type="repeat" description="PPR" evidence="10">
    <location>
        <begin position="429"/>
        <end position="463"/>
    </location>
</feature>
<keyword evidence="2" id="KW-0677">Repeat</keyword>
<evidence type="ECO:0000259" key="11">
    <source>
        <dbReference type="SMART" id="SM00978"/>
    </source>
</evidence>
<dbReference type="Pfam" id="PF23276">
    <property type="entry name" value="TPR_24"/>
    <property type="match status" value="1"/>
</dbReference>
<comment type="similarity">
    <text evidence="7">Belongs to the mitochondrion-specific ribosomal protein mL45 family.</text>
</comment>
<keyword evidence="3" id="KW-0809">Transit peptide</keyword>
<proteinExistence type="inferred from homology"/>
<dbReference type="GO" id="GO:0005840">
    <property type="term" value="C:ribosome"/>
    <property type="evidence" value="ECO:0007669"/>
    <property type="project" value="UniProtKB-KW"/>
</dbReference>
<keyword evidence="4" id="KW-0689">Ribosomal protein</keyword>
<dbReference type="NCBIfam" id="TIGR00756">
    <property type="entry name" value="PPR"/>
    <property type="match status" value="2"/>
</dbReference>
<dbReference type="Proteomes" id="UP000008311">
    <property type="component" value="Unassembled WGS sequence"/>
</dbReference>
<keyword evidence="13" id="KW-1185">Reference proteome</keyword>
<evidence type="ECO:0000256" key="1">
    <source>
        <dbReference type="ARBA" id="ARBA00004173"/>
    </source>
</evidence>
<evidence type="ECO:0000313" key="13">
    <source>
        <dbReference type="Proteomes" id="UP000008311"/>
    </source>
</evidence>
<dbReference type="Gene3D" id="1.25.40.10">
    <property type="entry name" value="Tetratricopeptide repeat domain"/>
    <property type="match status" value="1"/>
</dbReference>
<comment type="subcellular location">
    <subcellularLocation>
        <location evidence="1">Mitochondrion</location>
    </subcellularLocation>
</comment>
<gene>
    <name evidence="12" type="ORF">RCOM_1430310</name>
</gene>
<keyword evidence="6" id="KW-0687">Ribonucleoprotein</keyword>
<evidence type="ECO:0000256" key="10">
    <source>
        <dbReference type="PROSITE-ProRule" id="PRU00708"/>
    </source>
</evidence>
<evidence type="ECO:0000256" key="7">
    <source>
        <dbReference type="ARBA" id="ARBA00038073"/>
    </source>
</evidence>
<keyword evidence="5" id="KW-0496">Mitochondrion</keyword>
<dbReference type="InParanoid" id="B9RF13"/>
<dbReference type="eggNOG" id="KOG4599">
    <property type="taxonomic scope" value="Eukaryota"/>
</dbReference>
<dbReference type="Pfam" id="PF04280">
    <property type="entry name" value="Tim44"/>
    <property type="match status" value="1"/>
</dbReference>
<dbReference type="GO" id="GO:0005739">
    <property type="term" value="C:mitochondrion"/>
    <property type="evidence" value="ECO:0000318"/>
    <property type="project" value="GO_Central"/>
</dbReference>
<dbReference type="AlphaFoldDB" id="B9RF13"/>
<dbReference type="FunCoup" id="B9RF13">
    <property type="interactions" value="63"/>
</dbReference>
<dbReference type="InterPro" id="IPR002885">
    <property type="entry name" value="PPR_rpt"/>
</dbReference>
<dbReference type="InterPro" id="IPR007379">
    <property type="entry name" value="Tim44-like_dom"/>
</dbReference>
<evidence type="ECO:0000256" key="8">
    <source>
        <dbReference type="ARBA" id="ARBA00039448"/>
    </source>
</evidence>
<organism evidence="12 13">
    <name type="scientific">Ricinus communis</name>
    <name type="common">Castor bean</name>
    <dbReference type="NCBI Taxonomy" id="3988"/>
    <lineage>
        <taxon>Eukaryota</taxon>
        <taxon>Viridiplantae</taxon>
        <taxon>Streptophyta</taxon>
        <taxon>Embryophyta</taxon>
        <taxon>Tracheophyta</taxon>
        <taxon>Spermatophyta</taxon>
        <taxon>Magnoliopsida</taxon>
        <taxon>eudicotyledons</taxon>
        <taxon>Gunneridae</taxon>
        <taxon>Pentapetalae</taxon>
        <taxon>rosids</taxon>
        <taxon>fabids</taxon>
        <taxon>Malpighiales</taxon>
        <taxon>Euphorbiaceae</taxon>
        <taxon>Acalyphoideae</taxon>
        <taxon>Acalypheae</taxon>
        <taxon>Ricinus</taxon>
    </lineage>
</organism>
<dbReference type="PANTHER" id="PTHR28554:SF1">
    <property type="entry name" value="LARGE RIBOSOMAL SUBUNIT PROTEIN ML45"/>
    <property type="match status" value="1"/>
</dbReference>
<dbReference type="InterPro" id="IPR032710">
    <property type="entry name" value="NTF2-like_dom_sf"/>
</dbReference>
<name>B9RF13_RICCO</name>
<evidence type="ECO:0000256" key="5">
    <source>
        <dbReference type="ARBA" id="ARBA00023128"/>
    </source>
</evidence>
<dbReference type="InterPro" id="IPR057027">
    <property type="entry name" value="TPR_mt"/>
</dbReference>
<sequence length="619" mass="70956">MALLRRLQAIRALSRTAESRNPSCLLQSSRSYYSDFSNGLEFNSQRIFLSPYKGHNAFPWTHGSTMTHQSSTPIELSTFVNDKRLLTTQARAPPQARQMGALKVSVSSPGFIYEPYAPREPIPFWRRWFTKSGWRRTKEDIILELKSAYAVSKLRKSGYSKHQLYKEAIELYKEISTMIANGDKNSLRKAVTEKMYSELKNEIKQRESMWSKVYWELVEPVIKIRTLRARLIGVDRSDFSKVFIQLTLELLTKQKFEAYDSKDTVVAGDKTKELAHSTYLNSETTVLPFFRKLHHMPLNSQSILSLTTRCFTTQNDKLNSFPDKPTAAYYDGLVNAAGHERDFKTLHHLLNKRVRDHCFNTTNTFKFITNTDNSLSVLDDLIQTLARLDKGIPRMSAYNMLIARLCKLDRIQESLHIVHIMADEQYGLSTCSFHPILSSLTQKKKMEDSWKVIEMMRAIGVLPDLTAFNYLLTAYCYNGNLVDACKVMKRIEEEGLGADARTYDALVLGACRTGKVEAALVVLRRMVDDGVHVLYSTHVHVINALLRLGCYVQATKFVMIFGGRDIAFDTEIFGILASKLIKLERFEEAKLVLKEMEERGLVMGDKLRDYCYVNVKIVE</sequence>